<evidence type="ECO:0000313" key="2">
    <source>
        <dbReference type="EMBL" id="SFK60630.1"/>
    </source>
</evidence>
<dbReference type="EMBL" id="FOSG01000007">
    <property type="protein sequence ID" value="SFK60630.1"/>
    <property type="molecule type" value="Genomic_DNA"/>
</dbReference>
<keyword evidence="1" id="KW-0472">Membrane</keyword>
<keyword evidence="1" id="KW-0812">Transmembrane</keyword>
<evidence type="ECO:0000313" key="3">
    <source>
        <dbReference type="Proteomes" id="UP000198928"/>
    </source>
</evidence>
<dbReference type="AlphaFoldDB" id="A0A1I4AWR2"/>
<keyword evidence="3" id="KW-1185">Reference proteome</keyword>
<name>A0A1I4AWR2_9ACTN</name>
<reference evidence="3" key="1">
    <citation type="submission" date="2016-10" db="EMBL/GenBank/DDBJ databases">
        <authorList>
            <person name="Varghese N."/>
            <person name="Submissions S."/>
        </authorList>
    </citation>
    <scope>NUCLEOTIDE SEQUENCE [LARGE SCALE GENOMIC DNA]</scope>
    <source>
        <strain evidence="3">PL19</strain>
    </source>
</reference>
<protein>
    <submittedName>
        <fullName evidence="2">Uncharacterized protein</fullName>
    </submittedName>
</protein>
<organism evidence="2 3">
    <name type="scientific">Streptomyces pini</name>
    <dbReference type="NCBI Taxonomy" id="1520580"/>
    <lineage>
        <taxon>Bacteria</taxon>
        <taxon>Bacillati</taxon>
        <taxon>Actinomycetota</taxon>
        <taxon>Actinomycetes</taxon>
        <taxon>Kitasatosporales</taxon>
        <taxon>Streptomycetaceae</taxon>
        <taxon>Streptomyces</taxon>
    </lineage>
</organism>
<keyword evidence="1" id="KW-1133">Transmembrane helix</keyword>
<dbReference type="InterPro" id="IPR059130">
    <property type="entry name" value="MmpA_put"/>
</dbReference>
<dbReference type="Proteomes" id="UP000198928">
    <property type="component" value="Unassembled WGS sequence"/>
</dbReference>
<feature type="transmembrane region" description="Helical" evidence="1">
    <location>
        <begin position="45"/>
        <end position="67"/>
    </location>
</feature>
<evidence type="ECO:0000256" key="1">
    <source>
        <dbReference type="SAM" id="Phobius"/>
    </source>
</evidence>
<gene>
    <name evidence="2" type="ORF">SAMN05192584_107153</name>
</gene>
<dbReference type="NCBIfam" id="NF046122">
    <property type="entry name" value="morpho_MmpA"/>
    <property type="match status" value="1"/>
</dbReference>
<sequence length="72" mass="7771">MSTRTDVWEPWWDGTLKGMEQIMENMHGTPEIAPSLASDLGRGPVLALALAGTLAVGWVIAMLYVIASWVTG</sequence>
<proteinExistence type="predicted"/>
<accession>A0A1I4AWR2</accession>